<dbReference type="InterPro" id="IPR010069">
    <property type="entry name" value="CdiA_FHA1_rpt"/>
</dbReference>
<evidence type="ECO:0000259" key="3">
    <source>
        <dbReference type="SMART" id="SM00912"/>
    </source>
</evidence>
<dbReference type="InterPro" id="IPR008619">
    <property type="entry name" value="Filamentous_hemagglutn_rpt"/>
</dbReference>
<keyword evidence="2" id="KW-0732">Signal</keyword>
<feature type="chain" id="PRO_5012612811" evidence="2">
    <location>
        <begin position="31"/>
        <end position="2739"/>
    </location>
</feature>
<dbReference type="GO" id="GO:0003824">
    <property type="term" value="F:catalytic activity"/>
    <property type="evidence" value="ECO:0007669"/>
    <property type="project" value="UniProtKB-ARBA"/>
</dbReference>
<dbReference type="EMBL" id="FQZD01000008">
    <property type="protein sequence ID" value="SHI83662.1"/>
    <property type="molecule type" value="Genomic_DNA"/>
</dbReference>
<feature type="compositionally biased region" description="Polar residues" evidence="1">
    <location>
        <begin position="2160"/>
        <end position="2182"/>
    </location>
</feature>
<evidence type="ECO:0000313" key="5">
    <source>
        <dbReference type="Proteomes" id="UP000322917"/>
    </source>
</evidence>
<evidence type="ECO:0000256" key="2">
    <source>
        <dbReference type="SAM" id="SignalP"/>
    </source>
</evidence>
<feature type="region of interest" description="Disordered" evidence="1">
    <location>
        <begin position="440"/>
        <end position="459"/>
    </location>
</feature>
<feature type="region of interest" description="Disordered" evidence="1">
    <location>
        <begin position="2160"/>
        <end position="2205"/>
    </location>
</feature>
<dbReference type="NCBIfam" id="TIGR01731">
    <property type="entry name" value="fil_hemag_20aa"/>
    <property type="match status" value="14"/>
</dbReference>
<dbReference type="Pfam" id="PF13332">
    <property type="entry name" value="Fil_haemagg_2"/>
    <property type="match status" value="4"/>
</dbReference>
<name>A0A1M6EDV1_9FIRM</name>
<protein>
    <submittedName>
        <fullName evidence="4">Filamentous hemagglutinin family N-terminal domain-containing protein</fullName>
    </submittedName>
</protein>
<dbReference type="InterPro" id="IPR008638">
    <property type="entry name" value="FhaB/CdiA-like_TPS"/>
</dbReference>
<dbReference type="CDD" id="cd20745">
    <property type="entry name" value="FIX_RhsA_AHH_HNH-like"/>
    <property type="match status" value="1"/>
</dbReference>
<feature type="compositionally biased region" description="Low complexity" evidence="1">
    <location>
        <begin position="2189"/>
        <end position="2200"/>
    </location>
</feature>
<dbReference type="InterPro" id="IPR011050">
    <property type="entry name" value="Pectin_lyase_fold/virulence"/>
</dbReference>
<dbReference type="Pfam" id="PF05860">
    <property type="entry name" value="TPS"/>
    <property type="match status" value="2"/>
</dbReference>
<dbReference type="Pfam" id="PF05594">
    <property type="entry name" value="Fil_haemagg"/>
    <property type="match status" value="7"/>
</dbReference>
<dbReference type="Gene3D" id="2.160.20.10">
    <property type="entry name" value="Single-stranded right-handed beta-helix, Pectin lyase-like"/>
    <property type="match status" value="2"/>
</dbReference>
<organism evidence="4 5">
    <name type="scientific">Propionispora hippei DSM 15287</name>
    <dbReference type="NCBI Taxonomy" id="1123003"/>
    <lineage>
        <taxon>Bacteria</taxon>
        <taxon>Bacillati</taxon>
        <taxon>Bacillota</taxon>
        <taxon>Negativicutes</taxon>
        <taxon>Selenomonadales</taxon>
        <taxon>Sporomusaceae</taxon>
        <taxon>Propionispora</taxon>
    </lineage>
</organism>
<feature type="compositionally biased region" description="Basic and acidic residues" evidence="1">
    <location>
        <begin position="419"/>
        <end position="429"/>
    </location>
</feature>
<feature type="compositionally biased region" description="Low complexity" evidence="1">
    <location>
        <begin position="2377"/>
        <end position="2391"/>
    </location>
</feature>
<dbReference type="NCBIfam" id="TIGR01901">
    <property type="entry name" value="adhes_NPXG"/>
    <property type="match status" value="2"/>
</dbReference>
<dbReference type="InterPro" id="IPR025157">
    <property type="entry name" value="Hemagglutinin_rpt"/>
</dbReference>
<feature type="region of interest" description="Disordered" evidence="1">
    <location>
        <begin position="335"/>
        <end position="354"/>
    </location>
</feature>
<feature type="region of interest" description="Disordered" evidence="1">
    <location>
        <begin position="2064"/>
        <end position="2103"/>
    </location>
</feature>
<proteinExistence type="predicted"/>
<reference evidence="4 5" key="1">
    <citation type="submission" date="2016-11" db="EMBL/GenBank/DDBJ databases">
        <authorList>
            <person name="Varghese N."/>
            <person name="Submissions S."/>
        </authorList>
    </citation>
    <scope>NUCLEOTIDE SEQUENCE [LARGE SCALE GENOMIC DNA]</scope>
    <source>
        <strain evidence="4 5">DSM 15287</strain>
    </source>
</reference>
<feature type="domain" description="Filamentous haemagglutinin FhaB/tRNA nuclease CdiA-like TPS" evidence="3">
    <location>
        <begin position="493"/>
        <end position="613"/>
    </location>
</feature>
<dbReference type="RefSeq" id="WP_149733992.1">
    <property type="nucleotide sequence ID" value="NZ_FQZD01000008.1"/>
</dbReference>
<sequence>MKKKVRLTIRKITSVFILISFMVQPLAAFADTTADPSADAAHKPTVNEVKQVTVVDIAAPNANGLSHNLYTDFNVNAKGLVLNNALQSTNSVLAGTIQANANLQGTAAGIILNEVTGSNRTNLNGSLEVAGAQAAVIIANPNGITGDGFGFINTSRVSLVTGTPNIDDNGNLASFNVNRGDVTVQGQGLSEDRPATKLDILTRASKINAGVWADEIHVVTGTNKINYSDLTTSELSAAPLSDTPSVALDVGAVGGMYAGKIMLIGTEKGLGVSVNGEISADKELSLTNEGKITINGNVNSKEDVTISSKDSVANNGQIISNKNIAISADQITSSGFISAGDEDDDEDEDGNSGAVSIVPADATLLAAGNIDVSGAINASRNIVMTGKKVAYDPNRMIAQNTTVHQSDPDPVNPEPENPDPGHTDPKPPEEQPVSEVIPNTIQPKLPDLPDLPVINPAQPGTAATQAVAKEEGLTLTADMAAPNVYKPIIDKTASGIDLVQIATPSASGVSRNLYTDFNVKASGLILNNATQYAYTQLGGYIDYNSRLAGTGARVILNEVTGNRSSSLNGFIEVAGNRASIVVANPNGMVINGLGYINTANATLSTGLISTWQNGNVEFYPVANGSIWIQGDGLNAAATDQLTVITNAFANTASELWANHLSLSANGDITNSGKMIMSGNTAITGNRLANTAQGVIDSAGTLDVQLKEDLENNRATLSSGKTATIAAKSLSNTDSSVLHSGGDLHLTLDGNLSNKGSQVTTGGQAVIAADSLSNDAGAAIAAGKELTLEAAGDVLNQASAMQSGGSLAMHAKGFSNQDKAALFSGGDLTVAVKNDIENHTSTISAGGKAQLAGNSLQNTGNALLYAGGNMGITVDRAIQNDKSTVKSDGSSTLQAKTLSNQNGAYLSAKGNLEVTATDSVVNQGSLVNGLADAKVTTGTFSNQDGAVLQAKRNITLQNNGEFTNQAAAVKADGDLTIRAADIANQDHALLHSGGKLALTAEKNVTNQTSVLESGDALTAAMQNLTVSDKSVVTSGKNLQWQAAADIANANSTVKSGGTVQITGQNLSNDTVYFKSNGNVTINMSEKLSNKYTTIAVDGNASLKARNMANQAGSAIFTDKNLTVDAAETIDNQNSVLAAGGSARLSAADLNNTDNAMLYSSNDLEINAQNNVLNQSSSIQSQKDIRIKAQKLVNEKAVFNTGWDVKNQNIAYAITPFAGNYSATRNFVREIKTGTIQQETATAQIAADHDITIDAAVVNHYSTIAAGNDLTITGPSVENYGYQGTIITTDKGNDNHFWKYMHHGKWHLHCHWVYGTTVIPYSNQTVVDTDTARLGILSGVNKVTIIADAASIDNKTFDAGKNVIEREAKKAAEPNVLSQLTNKEKGKATTQVKPQVAETGTEPSIGSLAINTQIFSIHTEPSAKYLIETNEKFANYHNFLSSDYLLERIKTNPEKVMKRLGDGYYEQQLVTEQITEMTGRKLLTNYGSELEQYKTLMENAATFAAQYNLSVGVALTKEQMALLTSDMVWLVEEEINGEKVLVPEVYLAGLKEGDLTPGGAIITGNDVELIAKDDLKNVGTIKADKNLTVNAKNITNENGTITADDMSLTAKQAITNSSGTISGGDVSLQADTIVNQTNTQTDTYRELEQTKLLDTASITAANNLTLRAEDSITNRGAQLGAGKELILTAKKDIDIESVSREKHVAVSYAKSSAEENDVTHIGSSLGGTNVTISGQNINIKGSGVAASDTIQLTATHDVNITAEKDLAQTDASVGQRGGYYFNRQQNTDETVAGSSIAAGKGINVDGQNIAVKGSGISSETGKINLTADQNVTITNETERHESLHEEHREKTGFLSSTKTDIYDYQSQDKVKGSSLSGHELAVTANQNVTVQGSSAVADQDVTLKATTGNINIEAAAETSRSDYEKSVKKSGLFAGGGIGFTIGKQSQKSTNELDSVSQAGSVVGSTGGNVTLEAGKDVAVTASDIISGQDTTITGQNVTIQAADNTDKEHDTYQFKQSGLSVSLGGRAIDNIQAVYQPAKRATEVEDGRLKALYDYKAVKAVDNLSKGKNADGSDPKGGGLSVSVSLGTTKQQSETNAEAVTAAPSQVTAGGDVNITATGVKDKDGQVIDGGDLNIIGSTVDGKNIHLKAANDVNLMAADNTTRSETTSSGKSASIGVSLSQGQAPGFSLGGNKSKGNENGNTLSHTNTQITATDTVTIESGEDTNLKGAKVKGKTVKVNASGDLNLESLQDEDNYKETNKSAGVTINFGVGGVSGTGSASKGKINSEYQSVTEQTGIYAGEGGFDIHVGKNTDLKGAVISSEATPDKNKLSTDTLTYSDIENHADYSASSVGVNYDSKGNAENNVAKGFSPIMGLPVSGDSSSTTKSAISSGNIEIRSNPNQDISNLSRDPQGALNALGKIFDKKTIQERQELSQLFAKEAFEEIHKISQRVIDAQIEKIANAKSPEEVDAAKAVIKQWSSGGEYKTLLHTAVGGLTAYLGGGNVASGAIGAGVNQASRDLLKDLPPALQEWGSAIIGAAAAKIAGGNTEDTQTGASTAVSGTRYNENALVTSGLVFDREKMLSASQNLYDSYKSAEENIHTLLDVLGFVPVIGEGADGANSILYFVDGDYVNSALSAGSAIPVIGNAIAGIKVVNKGMGNLRVLKDVTIKGYRVSMDLERGGSGLTNIHVKIDNVKYYFNKDAGAFLNEAGDRLPNSLRGNSLITKALEKALDIESKGW</sequence>
<feature type="compositionally biased region" description="Acidic residues" evidence="1">
    <location>
        <begin position="340"/>
        <end position="350"/>
    </location>
</feature>
<dbReference type="SMART" id="SM00912">
    <property type="entry name" value="Haemagg_act"/>
    <property type="match status" value="2"/>
</dbReference>
<evidence type="ECO:0000313" key="4">
    <source>
        <dbReference type="EMBL" id="SHI83662.1"/>
    </source>
</evidence>
<feature type="compositionally biased region" description="Polar residues" evidence="1">
    <location>
        <begin position="2087"/>
        <end position="2103"/>
    </location>
</feature>
<gene>
    <name evidence="4" type="ORF">SAMN02745170_01162</name>
</gene>
<keyword evidence="5" id="KW-1185">Reference proteome</keyword>
<dbReference type="InterPro" id="IPR012334">
    <property type="entry name" value="Pectin_lyas_fold"/>
</dbReference>
<dbReference type="OrthoDB" id="1672057at2"/>
<accession>A0A1M6EDV1</accession>
<dbReference type="SUPFAM" id="SSF51126">
    <property type="entry name" value="Pectin lyase-like"/>
    <property type="match status" value="2"/>
</dbReference>
<feature type="region of interest" description="Disordered" evidence="1">
    <location>
        <begin position="2377"/>
        <end position="2408"/>
    </location>
</feature>
<feature type="signal peptide" evidence="2">
    <location>
        <begin position="1"/>
        <end position="30"/>
    </location>
</feature>
<dbReference type="Proteomes" id="UP000322917">
    <property type="component" value="Unassembled WGS sequence"/>
</dbReference>
<evidence type="ECO:0000256" key="1">
    <source>
        <dbReference type="SAM" id="MobiDB-lite"/>
    </source>
</evidence>
<feature type="region of interest" description="Disordered" evidence="1">
    <location>
        <begin position="402"/>
        <end position="434"/>
    </location>
</feature>
<feature type="domain" description="Filamentous haemagglutinin FhaB/tRNA nuclease CdiA-like TPS" evidence="3">
    <location>
        <begin position="49"/>
        <end position="169"/>
    </location>
</feature>
<feature type="compositionally biased region" description="Polar residues" evidence="1">
    <location>
        <begin position="2395"/>
        <end position="2408"/>
    </location>
</feature>